<proteinExistence type="predicted"/>
<protein>
    <submittedName>
        <fullName evidence="2">Uncharacterized protein</fullName>
    </submittedName>
</protein>
<sequence length="185" mass="20450">MGPEPDTTPQSLPSFAPQSWPLPAPQSLPSSASQSSPSSIPSATSVISLTSLKHKETSTSSLDPLPAKAAKCNNTGKSKAINSKTNALKPSDSKTSSDLKQVFSEVEVLWLAHQLADPEVYMLLQTDRESTVWDTPKEHMYKWLAKDVCEEFPEFKFNKKQIKNKIARMKPMFISMLKHKKGSGF</sequence>
<name>A0A9P5SC61_9FUNG</name>
<feature type="non-terminal residue" evidence="2">
    <location>
        <position position="185"/>
    </location>
</feature>
<reference evidence="2" key="1">
    <citation type="journal article" date="2020" name="Fungal Divers.">
        <title>Resolving the Mortierellaceae phylogeny through synthesis of multi-gene phylogenetics and phylogenomics.</title>
        <authorList>
            <person name="Vandepol N."/>
            <person name="Liber J."/>
            <person name="Desiro A."/>
            <person name="Na H."/>
            <person name="Kennedy M."/>
            <person name="Barry K."/>
            <person name="Grigoriev I.V."/>
            <person name="Miller A.N."/>
            <person name="O'Donnell K."/>
            <person name="Stajich J.E."/>
            <person name="Bonito G."/>
        </authorList>
    </citation>
    <scope>NUCLEOTIDE SEQUENCE</scope>
    <source>
        <strain evidence="2">NVP1</strain>
    </source>
</reference>
<feature type="compositionally biased region" description="Polar residues" evidence="1">
    <location>
        <begin position="72"/>
        <end position="90"/>
    </location>
</feature>
<evidence type="ECO:0000313" key="3">
    <source>
        <dbReference type="Proteomes" id="UP000696485"/>
    </source>
</evidence>
<dbReference type="AlphaFoldDB" id="A0A9P5SC61"/>
<comment type="caution">
    <text evidence="2">The sequence shown here is derived from an EMBL/GenBank/DDBJ whole genome shotgun (WGS) entry which is preliminary data.</text>
</comment>
<dbReference type="EMBL" id="JAAAUY010002029">
    <property type="protein sequence ID" value="KAF9316054.1"/>
    <property type="molecule type" value="Genomic_DNA"/>
</dbReference>
<feature type="compositionally biased region" description="Low complexity" evidence="1">
    <location>
        <begin position="27"/>
        <end position="49"/>
    </location>
</feature>
<dbReference type="Proteomes" id="UP000696485">
    <property type="component" value="Unassembled WGS sequence"/>
</dbReference>
<keyword evidence="3" id="KW-1185">Reference proteome</keyword>
<feature type="region of interest" description="Disordered" evidence="1">
    <location>
        <begin position="1"/>
        <end position="96"/>
    </location>
</feature>
<organism evidence="2 3">
    <name type="scientific">Podila minutissima</name>
    <dbReference type="NCBI Taxonomy" id="64525"/>
    <lineage>
        <taxon>Eukaryota</taxon>
        <taxon>Fungi</taxon>
        <taxon>Fungi incertae sedis</taxon>
        <taxon>Mucoromycota</taxon>
        <taxon>Mortierellomycotina</taxon>
        <taxon>Mortierellomycetes</taxon>
        <taxon>Mortierellales</taxon>
        <taxon>Mortierellaceae</taxon>
        <taxon>Podila</taxon>
    </lineage>
</organism>
<gene>
    <name evidence="2" type="ORF">BG006_003652</name>
</gene>
<accession>A0A9P5SC61</accession>
<evidence type="ECO:0000313" key="2">
    <source>
        <dbReference type="EMBL" id="KAF9316054.1"/>
    </source>
</evidence>
<evidence type="ECO:0000256" key="1">
    <source>
        <dbReference type="SAM" id="MobiDB-lite"/>
    </source>
</evidence>